<dbReference type="VEuPathDB" id="CryptoDB:Cvel_7819"/>
<name>A0A0K6S9E0_9ALVE</name>
<reference evidence="2" key="1">
    <citation type="submission" date="2014-11" db="EMBL/GenBank/DDBJ databases">
        <title>Molecular phylogeny of cliff fern family Woodsiaceae with morphological implications.</title>
        <authorList>
            <person name="Shao Y.-Z."/>
            <person name="Wei R."/>
            <person name="Zhang X.-C."/>
        </authorList>
    </citation>
    <scope>NUCLEOTIDE SEQUENCE</scope>
</reference>
<accession>A0A0K6S9E0</accession>
<dbReference type="EMBL" id="CDMZ01003399">
    <property type="protein sequence ID" value="CUC10275.1"/>
    <property type="molecule type" value="Genomic_DNA"/>
</dbReference>
<feature type="region of interest" description="Disordered" evidence="1">
    <location>
        <begin position="511"/>
        <end position="534"/>
    </location>
</feature>
<feature type="compositionally biased region" description="Low complexity" evidence="1">
    <location>
        <begin position="515"/>
        <end position="534"/>
    </location>
</feature>
<proteinExistence type="predicted"/>
<protein>
    <submittedName>
        <fullName evidence="2">Uncharacterized protein</fullName>
    </submittedName>
</protein>
<gene>
    <name evidence="2" type="ORF">Cvel_7819.t2.CR2</name>
</gene>
<sequence>MQEAALNSLKRKRSEDPLEAFNQETERLQELARSRGHKIGVDQECSSDVAPRHDTKVDEEESFDFIFSDEEQEADEDEEEDNADEVVAPQNSASEAAAGLPLASDLPVTSIIQVGHPSPSLVDHNEEEDNADEVVAPQNSASEAAAGLPLASDLPVTSIVQVGHPFPSLVDHNEEEDNADEVVAPQNSASEVAAGLPLASDLPVTSIVQVGHPSPSLVDHNEEEDNVDEVVAPQNSASEAAAGLPLASDLPVTSIVQVGHPSPSLVDHNKEEDNADEVVAPQNSASEVAAGLPLASDLSVDGDITAVQEGSRVVVEKANDAEVQEGSSGVDLIVPATTGAPAASPPALLPLIGMANYGGKDDEERRVHVQVEGNRCPVCWIKECTASPLFLVSDTGLTAHSEVTVTGQGHGRPPPVKVQEVWCPTPSCVLHQGASLIPARESLPSAPQPDTVRWMPCYSKEETSAIMVLSKRDPVRVSFLKSVLENTDTSWVKEHCRDVFLRIYKSLKPSTPLEGSSSFSSSSVSAAPVAGPSG</sequence>
<feature type="compositionally biased region" description="Acidic residues" evidence="1">
    <location>
        <begin position="57"/>
        <end position="84"/>
    </location>
</feature>
<feature type="region of interest" description="Disordered" evidence="1">
    <location>
        <begin position="1"/>
        <end position="97"/>
    </location>
</feature>
<evidence type="ECO:0000256" key="1">
    <source>
        <dbReference type="SAM" id="MobiDB-lite"/>
    </source>
</evidence>
<feature type="compositionally biased region" description="Basic and acidic residues" evidence="1">
    <location>
        <begin position="24"/>
        <end position="33"/>
    </location>
</feature>
<organism evidence="2">
    <name type="scientific">Chromera velia CCMP2878</name>
    <dbReference type="NCBI Taxonomy" id="1169474"/>
    <lineage>
        <taxon>Eukaryota</taxon>
        <taxon>Sar</taxon>
        <taxon>Alveolata</taxon>
        <taxon>Colpodellida</taxon>
        <taxon>Chromeraceae</taxon>
        <taxon>Chromera</taxon>
    </lineage>
</organism>
<dbReference type="AlphaFoldDB" id="A0A0K6S9E0"/>
<evidence type="ECO:0000313" key="2">
    <source>
        <dbReference type="EMBL" id="CUC10275.1"/>
    </source>
</evidence>